<evidence type="ECO:0000256" key="2">
    <source>
        <dbReference type="ARBA" id="ARBA00008098"/>
    </source>
</evidence>
<name>A0A2M4AAG0_9DIPT</name>
<accession>A0A2M4AAG0</accession>
<dbReference type="InterPro" id="IPR036728">
    <property type="entry name" value="PBP_GOBP_sf"/>
</dbReference>
<organism evidence="5">
    <name type="scientific">Anopheles triannulatus</name>
    <dbReference type="NCBI Taxonomy" id="58253"/>
    <lineage>
        <taxon>Eukaryota</taxon>
        <taxon>Metazoa</taxon>
        <taxon>Ecdysozoa</taxon>
        <taxon>Arthropoda</taxon>
        <taxon>Hexapoda</taxon>
        <taxon>Insecta</taxon>
        <taxon>Pterygota</taxon>
        <taxon>Neoptera</taxon>
        <taxon>Endopterygota</taxon>
        <taxon>Diptera</taxon>
        <taxon>Nematocera</taxon>
        <taxon>Culicoidea</taxon>
        <taxon>Culicidae</taxon>
        <taxon>Anophelinae</taxon>
        <taxon>Anopheles</taxon>
    </lineage>
</organism>
<dbReference type="SUPFAM" id="SSF47565">
    <property type="entry name" value="Insect pheromone/odorant-binding proteins"/>
    <property type="match status" value="1"/>
</dbReference>
<feature type="chain" id="PRO_5014966949" evidence="4">
    <location>
        <begin position="22"/>
        <end position="352"/>
    </location>
</feature>
<dbReference type="EMBL" id="GGFK01004424">
    <property type="protein sequence ID" value="MBW37745.1"/>
    <property type="molecule type" value="Transcribed_RNA"/>
</dbReference>
<sequence length="352" mass="41081">MQFMLTLIPPLLLAVIRTSSGDHQDKLESAGDHLSPDDTLFVHLRCFELFAAASSDQSSDRERDASDWLLATNSSYMHKTDRSPGFLNCVLIKLQLFDDHQQIFSTRILRNQHRTYGSWMNLSQESVKSFIDDLDRTEIQTSAFESLFAAFEPVFRRHTSTFFQLFLRDPIVLENWYREKGSNERKPNETVVDFCEYHMSEVLRSDICIIRSYQISNQTTEMEKHIDCIFRGFHYLTKSGLIDVSEILRDYQLVSSLNDTITTHVRECSDNLTRNEVPINNRSLSMYTCLLDSSFSVVFKEAFDYREIRSGNLSYILHDLPYNREQTKLQILALDKARCIEQQNKADHHKRT</sequence>
<proteinExistence type="inferred from homology"/>
<dbReference type="AlphaFoldDB" id="A0A2M4AAG0"/>
<evidence type="ECO:0000256" key="3">
    <source>
        <dbReference type="ARBA" id="ARBA00022525"/>
    </source>
</evidence>
<evidence type="ECO:0000313" key="5">
    <source>
        <dbReference type="EMBL" id="MBW37745.1"/>
    </source>
</evidence>
<reference evidence="5" key="1">
    <citation type="submission" date="2018-01" db="EMBL/GenBank/DDBJ databases">
        <title>An insight into the sialome of Amazonian anophelines.</title>
        <authorList>
            <person name="Ribeiro J.M."/>
            <person name="Scarpassa V."/>
            <person name="Calvo E."/>
        </authorList>
    </citation>
    <scope>NUCLEOTIDE SEQUENCE</scope>
    <source>
        <tissue evidence="5">Salivary glands</tissue>
    </source>
</reference>
<evidence type="ECO:0000256" key="1">
    <source>
        <dbReference type="ARBA" id="ARBA00004613"/>
    </source>
</evidence>
<keyword evidence="4" id="KW-0732">Signal</keyword>
<evidence type="ECO:0000256" key="4">
    <source>
        <dbReference type="SAM" id="SignalP"/>
    </source>
</evidence>
<feature type="signal peptide" evidence="4">
    <location>
        <begin position="1"/>
        <end position="21"/>
    </location>
</feature>
<dbReference type="GO" id="GO:0005549">
    <property type="term" value="F:odorant binding"/>
    <property type="evidence" value="ECO:0007669"/>
    <property type="project" value="InterPro"/>
</dbReference>
<keyword evidence="3" id="KW-0964">Secreted</keyword>
<protein>
    <submittedName>
        <fullName evidence="5">Putative d7 protein</fullName>
    </submittedName>
</protein>
<dbReference type="GO" id="GO:0005576">
    <property type="term" value="C:extracellular region"/>
    <property type="evidence" value="ECO:0007669"/>
    <property type="project" value="UniProtKB-SubCell"/>
</dbReference>
<dbReference type="Gene3D" id="1.10.238.20">
    <property type="entry name" value="Pheromone/general odorant binding protein domain"/>
    <property type="match status" value="2"/>
</dbReference>
<comment type="subcellular location">
    <subcellularLocation>
        <location evidence="1">Secreted</location>
    </subcellularLocation>
</comment>
<comment type="similarity">
    <text evidence="2">Belongs to the PBP/GOBP family.</text>
</comment>